<feature type="non-terminal residue" evidence="1">
    <location>
        <position position="1"/>
    </location>
</feature>
<comment type="caution">
    <text evidence="1">The sequence shown here is derived from an EMBL/GenBank/DDBJ whole genome shotgun (WGS) entry which is preliminary data.</text>
</comment>
<protein>
    <submittedName>
        <fullName evidence="1">Uncharacterized protein</fullName>
    </submittedName>
</protein>
<gene>
    <name evidence="1" type="ORF">FL82_09834</name>
</gene>
<name>A0A260Z9Z6_CAERE</name>
<dbReference type="AlphaFoldDB" id="A0A260Z9Z6"/>
<accession>A0A260Z9Z6</accession>
<keyword evidence="2" id="KW-1185">Reference proteome</keyword>
<dbReference type="EMBL" id="NMWX01000196">
    <property type="protein sequence ID" value="OZF82518.1"/>
    <property type="molecule type" value="Genomic_DNA"/>
</dbReference>
<sequence length="76" mass="8821">MDCSLPQFSSASSLELLQLVVILLVLDVHGLLVDLKFDLNDVDDDVEFDVEYEIDDKYDKFVPELKNEVQKMREDE</sequence>
<dbReference type="Proteomes" id="UP000216624">
    <property type="component" value="Unassembled WGS sequence"/>
</dbReference>
<reference evidence="1" key="1">
    <citation type="submission" date="2017-08" db="EMBL/GenBank/DDBJ databases">
        <authorList>
            <person name="de Groot N.N."/>
        </authorList>
    </citation>
    <scope>NUCLEOTIDE SEQUENCE [LARGE SCALE GENOMIC DNA]</scope>
    <source>
        <strain evidence="1">PX439</strain>
    </source>
</reference>
<evidence type="ECO:0000313" key="1">
    <source>
        <dbReference type="EMBL" id="OZF82518.1"/>
    </source>
</evidence>
<evidence type="ECO:0000313" key="2">
    <source>
        <dbReference type="Proteomes" id="UP000216624"/>
    </source>
</evidence>
<proteinExistence type="predicted"/>
<organism evidence="1 2">
    <name type="scientific">Caenorhabditis remanei</name>
    <name type="common">Caenorhabditis vulgaris</name>
    <dbReference type="NCBI Taxonomy" id="31234"/>
    <lineage>
        <taxon>Eukaryota</taxon>
        <taxon>Metazoa</taxon>
        <taxon>Ecdysozoa</taxon>
        <taxon>Nematoda</taxon>
        <taxon>Chromadorea</taxon>
        <taxon>Rhabditida</taxon>
        <taxon>Rhabditina</taxon>
        <taxon>Rhabditomorpha</taxon>
        <taxon>Rhabditoidea</taxon>
        <taxon>Rhabditidae</taxon>
        <taxon>Peloderinae</taxon>
        <taxon>Caenorhabditis</taxon>
    </lineage>
</organism>